<evidence type="ECO:0000313" key="1">
    <source>
        <dbReference type="EMBL" id="MEX3934023.1"/>
    </source>
</evidence>
<reference evidence="1" key="1">
    <citation type="submission" date="2024-07" db="EMBL/GenBank/DDBJ databases">
        <title>A survey of Mimosa microsymbionts across Brazilian biomes reveals a high diversity of Paraburkholderia nodulating endemic species, but also that Cupriavidus is common as a symbiont of widespread species.</title>
        <authorList>
            <person name="Rouws L."/>
            <person name="Barauna A."/>
            <person name="Beukes C."/>
            <person name="Rouws J.R.C."/>
            <person name="De Faria S.M."/>
            <person name="Gross E."/>
            <person name="Bueno Dos Reis Junior F."/>
            <person name="Simon M.F."/>
            <person name="Maluk M."/>
            <person name="Odee D.W."/>
            <person name="Kenicer G."/>
            <person name="Young J.P.W."/>
            <person name="Reis V.M."/>
            <person name="Zilli J."/>
            <person name="James E.K."/>
        </authorList>
    </citation>
    <scope>NUCLEOTIDE SEQUENCE</scope>
    <source>
        <strain evidence="1">EG181B</strain>
    </source>
</reference>
<comment type="caution">
    <text evidence="1">The sequence shown here is derived from an EMBL/GenBank/DDBJ whole genome shotgun (WGS) entry which is preliminary data.</text>
</comment>
<protein>
    <submittedName>
        <fullName evidence="1">Cupin domain-containing protein</fullName>
    </submittedName>
</protein>
<sequence length="148" mass="16806">MFTHWTLEKMTTGHMREEMVFFGLRVKDGRRWYSIDERDWRPMKIGETVLPGFFWIPVADDESGAWSSYWMRLQPGARSLEHQHDSTELILVLDGVFTDDDGTNFLPGHTVSYPAGSRHSTSSKEGCTVLVVAHSGSTLVSQSQPTRT</sequence>
<name>A0ACC6U2U5_9BURK</name>
<evidence type="ECO:0000313" key="2">
    <source>
        <dbReference type="Proteomes" id="UP001558850"/>
    </source>
</evidence>
<proteinExistence type="predicted"/>
<accession>A0ACC6U2U5</accession>
<dbReference type="EMBL" id="JBFRCH010000010">
    <property type="protein sequence ID" value="MEX3934023.1"/>
    <property type="molecule type" value="Genomic_DNA"/>
</dbReference>
<keyword evidence="2" id="KW-1185">Reference proteome</keyword>
<organism evidence="1 2">
    <name type="scientific">Paraburkholderia phymatum</name>
    <dbReference type="NCBI Taxonomy" id="148447"/>
    <lineage>
        <taxon>Bacteria</taxon>
        <taxon>Pseudomonadati</taxon>
        <taxon>Pseudomonadota</taxon>
        <taxon>Betaproteobacteria</taxon>
        <taxon>Burkholderiales</taxon>
        <taxon>Burkholderiaceae</taxon>
        <taxon>Paraburkholderia</taxon>
    </lineage>
</organism>
<dbReference type="Proteomes" id="UP001558850">
    <property type="component" value="Unassembled WGS sequence"/>
</dbReference>
<gene>
    <name evidence="1" type="ORF">AB4Y32_19820</name>
</gene>